<dbReference type="EMBL" id="CP017839">
    <property type="protein sequence ID" value="APB01263.1"/>
    <property type="molecule type" value="Genomic_DNA"/>
</dbReference>
<dbReference type="KEGG" id="nsr:NS506_07243"/>
<dbReference type="CDD" id="cd04327">
    <property type="entry name" value="ZnMc_MMP_like_3"/>
    <property type="match status" value="1"/>
</dbReference>
<proteinExistence type="predicted"/>
<dbReference type="InterPro" id="IPR024079">
    <property type="entry name" value="MetalloPept_cat_dom_sf"/>
</dbReference>
<dbReference type="Pfam" id="PF01400">
    <property type="entry name" value="Astacin"/>
    <property type="match status" value="1"/>
</dbReference>
<dbReference type="RefSeq" id="WP_052085917.1">
    <property type="nucleotide sequence ID" value="NZ_AP017900.1"/>
</dbReference>
<dbReference type="SUPFAM" id="SSF55486">
    <property type="entry name" value="Metalloproteases ('zincins'), catalytic domain"/>
    <property type="match status" value="1"/>
</dbReference>
<dbReference type="Proteomes" id="UP000180166">
    <property type="component" value="Chromosome"/>
</dbReference>
<dbReference type="InterPro" id="IPR006026">
    <property type="entry name" value="Peptidase_Metallo"/>
</dbReference>
<keyword evidence="4" id="KW-1185">Reference proteome</keyword>
<evidence type="ECO:0000313" key="4">
    <source>
        <dbReference type="Proteomes" id="UP000037179"/>
    </source>
</evidence>
<reference evidence="4" key="1">
    <citation type="submission" date="2015-07" db="EMBL/GenBank/DDBJ databases">
        <title>Nocardia seriolae U-1 whole genome shotgun sequence.</title>
        <authorList>
            <person name="Imajoh M."/>
            <person name="Fukumoto Y."/>
            <person name="Sukeda M."/>
            <person name="Yamane J."/>
            <person name="Yamasaki K."/>
            <person name="Shimizu M."/>
            <person name="Ohnishi K."/>
            <person name="Oshima S."/>
        </authorList>
    </citation>
    <scope>NUCLEOTIDE SEQUENCE [LARGE SCALE GENOMIC DNA]</scope>
    <source>
        <strain evidence="4">U-1</strain>
    </source>
</reference>
<name>A0ABC9YL01_9NOCA</name>
<gene>
    <name evidence="2" type="ORF">NS506_07243</name>
    <name evidence="3" type="ORF">NSK11_contig00004-0073</name>
</gene>
<dbReference type="InterPro" id="IPR001506">
    <property type="entry name" value="Peptidase_M12A"/>
</dbReference>
<evidence type="ECO:0000313" key="3">
    <source>
        <dbReference type="EMBL" id="GAP26219.1"/>
    </source>
</evidence>
<protein>
    <recommendedName>
        <fullName evidence="1">Peptidase metallopeptidase domain-containing protein</fullName>
    </recommendedName>
</protein>
<dbReference type="AlphaFoldDB" id="A0ABC9YL01"/>
<dbReference type="GeneID" id="93372817"/>
<reference evidence="3 4" key="2">
    <citation type="journal article" date="2016" name="Genome Announc.">
        <title>Draft Genome Sequence of Erythromycin- and Oxytetracycline-Sensitive Nocardia seriolae Strain U-1 (NBRC 110359).</title>
        <authorList>
            <person name="Imajoh M."/>
            <person name="Sukeda M."/>
            <person name="Shimizu M."/>
            <person name="Yamane J."/>
            <person name="Ohnishi K."/>
            <person name="Oshima S."/>
        </authorList>
    </citation>
    <scope>NUCLEOTIDE SEQUENCE [LARGE SCALE GENOMIC DNA]</scope>
    <source>
        <strain evidence="3 4">U-1</strain>
    </source>
</reference>
<evidence type="ECO:0000313" key="5">
    <source>
        <dbReference type="Proteomes" id="UP000180166"/>
    </source>
</evidence>
<accession>A0ABC9YL01</accession>
<dbReference type="Proteomes" id="UP000037179">
    <property type="component" value="Unassembled WGS sequence"/>
</dbReference>
<dbReference type="SMART" id="SM00235">
    <property type="entry name" value="ZnMc"/>
    <property type="match status" value="1"/>
</dbReference>
<dbReference type="Gene3D" id="3.40.390.10">
    <property type="entry name" value="Collagenase (Catalytic Domain)"/>
    <property type="match status" value="1"/>
</dbReference>
<dbReference type="EMBL" id="BBYQ01000004">
    <property type="protein sequence ID" value="GAP26219.1"/>
    <property type="molecule type" value="Genomic_DNA"/>
</dbReference>
<reference evidence="2 5" key="3">
    <citation type="submission" date="2016-10" db="EMBL/GenBank/DDBJ databases">
        <title>Genome sequence of Nocardia seriolae strain EM150506, isolated from Anguila japonica.</title>
        <authorList>
            <person name="Han H.-J."/>
        </authorList>
    </citation>
    <scope>NUCLEOTIDE SEQUENCE [LARGE SCALE GENOMIC DNA]</scope>
    <source>
        <strain evidence="2 5">EM150506</strain>
    </source>
</reference>
<feature type="domain" description="Peptidase metallopeptidase" evidence="1">
    <location>
        <begin position="59"/>
        <end position="195"/>
    </location>
</feature>
<evidence type="ECO:0000313" key="2">
    <source>
        <dbReference type="EMBL" id="APB01263.1"/>
    </source>
</evidence>
<sequence>MNTNHAITVCTPKSLPEGSLFGAAATAVEINPANRPYVRPVAGLVAPGKVDKAFIAAMVTKYWHSGGVHLGVRFLDTKDTALKNRILSHMNAWSPGANIQFSESHGHDAEVRIARVPNDGYWSYVGTDIMSIDADQPTMNLESFSMQTPESEYKRVVRHETGHTLGFPHEHMRREIVARIDSDKAIRYFQEVIGWPPEVTRAQVLTPLEDVELITTPSDTQSIMCYQLPGIIMRDGLAVPGGLDIDDQDGKFAQRLYPTELTASPVPTVVAASAGAAKV</sequence>
<evidence type="ECO:0000259" key="1">
    <source>
        <dbReference type="SMART" id="SM00235"/>
    </source>
</evidence>
<organism evidence="3 4">
    <name type="scientific">Nocardia seriolae</name>
    <dbReference type="NCBI Taxonomy" id="37332"/>
    <lineage>
        <taxon>Bacteria</taxon>
        <taxon>Bacillati</taxon>
        <taxon>Actinomycetota</taxon>
        <taxon>Actinomycetes</taxon>
        <taxon>Mycobacteriales</taxon>
        <taxon>Nocardiaceae</taxon>
        <taxon>Nocardia</taxon>
    </lineage>
</organism>